<keyword evidence="3" id="KW-1003">Cell membrane</keyword>
<gene>
    <name evidence="14" type="ORF">KZJ38_15045</name>
</gene>
<feature type="chain" id="PRO_5045305182" evidence="12">
    <location>
        <begin position="30"/>
        <end position="450"/>
    </location>
</feature>
<feature type="domain" description="Cytochrome c" evidence="13">
    <location>
        <begin position="336"/>
        <end position="426"/>
    </location>
</feature>
<evidence type="ECO:0000256" key="10">
    <source>
        <dbReference type="ARBA" id="ARBA00023136"/>
    </source>
</evidence>
<dbReference type="InterPro" id="IPR036909">
    <property type="entry name" value="Cyt_c-like_dom_sf"/>
</dbReference>
<keyword evidence="7" id="KW-0677">Repeat</keyword>
<feature type="domain" description="Cytochrome c" evidence="13">
    <location>
        <begin position="50"/>
        <end position="153"/>
    </location>
</feature>
<evidence type="ECO:0000256" key="9">
    <source>
        <dbReference type="ARBA" id="ARBA00023004"/>
    </source>
</evidence>
<evidence type="ECO:0000256" key="2">
    <source>
        <dbReference type="ARBA" id="ARBA00022448"/>
    </source>
</evidence>
<evidence type="ECO:0000256" key="1">
    <source>
        <dbReference type="ARBA" id="ARBA00004236"/>
    </source>
</evidence>
<feature type="signal peptide" evidence="12">
    <location>
        <begin position="1"/>
        <end position="29"/>
    </location>
</feature>
<keyword evidence="10" id="KW-0472">Membrane</keyword>
<dbReference type="EMBL" id="CP080095">
    <property type="protein sequence ID" value="QYD67651.1"/>
    <property type="molecule type" value="Genomic_DNA"/>
</dbReference>
<dbReference type="Proteomes" id="UP000826462">
    <property type="component" value="Chromosome 1"/>
</dbReference>
<dbReference type="InterPro" id="IPR008168">
    <property type="entry name" value="Cyt_C_IC"/>
</dbReference>
<dbReference type="InterPro" id="IPR014353">
    <property type="entry name" value="Membr-bd_ADH_cyt_c"/>
</dbReference>
<evidence type="ECO:0000256" key="11">
    <source>
        <dbReference type="PROSITE-ProRule" id="PRU00433"/>
    </source>
</evidence>
<dbReference type="SUPFAM" id="SSF46626">
    <property type="entry name" value="Cytochrome c"/>
    <property type="match status" value="3"/>
</dbReference>
<keyword evidence="4 11" id="KW-0349">Heme</keyword>
<keyword evidence="9 11" id="KW-0408">Iron</keyword>
<comment type="subcellular location">
    <subcellularLocation>
        <location evidence="1">Cell membrane</location>
    </subcellularLocation>
</comment>
<evidence type="ECO:0000256" key="8">
    <source>
        <dbReference type="ARBA" id="ARBA00022982"/>
    </source>
</evidence>
<dbReference type="PANTHER" id="PTHR35008:SF8">
    <property type="entry name" value="ALCOHOL DEHYDROGENASE CYTOCHROME C SUBUNIT"/>
    <property type="match status" value="1"/>
</dbReference>
<evidence type="ECO:0000256" key="3">
    <source>
        <dbReference type="ARBA" id="ARBA00022475"/>
    </source>
</evidence>
<keyword evidence="8" id="KW-0249">Electron transport</keyword>
<dbReference type="RefSeq" id="WP_219796807.1">
    <property type="nucleotide sequence ID" value="NZ_CP080095.1"/>
</dbReference>
<accession>A0ABX8UGQ5</accession>
<organism evidence="14 15">
    <name type="scientific">Paraburkholderia edwinii</name>
    <dbReference type="NCBI Taxonomy" id="2861782"/>
    <lineage>
        <taxon>Bacteria</taxon>
        <taxon>Pseudomonadati</taxon>
        <taxon>Pseudomonadota</taxon>
        <taxon>Betaproteobacteria</taxon>
        <taxon>Burkholderiales</taxon>
        <taxon>Burkholderiaceae</taxon>
        <taxon>Paraburkholderia</taxon>
    </lineage>
</organism>
<keyword evidence="6 12" id="KW-0732">Signal</keyword>
<sequence>MRNALTKIRSCAAIAAAFALLAASGVSYATSAASATSPASSNGAGFDDAALVKRGEYLARAADCAACHTAKGGKPFAGGLPLPTPIGTVYSTNITPDGQSGIGSYTYADFDNALRHGKSKAGYTLYPAMPYPSYARIQPDDVKALYAYFMHGVAPVQQPRTPNGIRWPLSMRWPLALWRIAFAPDAAAAASPQAADSQTVSLERGRYLVEGVGHCGACHTSRGALLQERALTDNGGPAFLQGGVVEQWFANSLRDDRVDGLGDWTRDDIVMFLKAGRNAHSAAFGGMRDVVLDSTQYMTDADLNSIAMYLQSLAPARQQASLAYSDEAALALHAGHTELRGARTFLDNCAACHRSDGKGYDGVFPRLALSATVNAQDPTSLVSLVLHGASMPGTRHAPTVFTMPAFGQRLDDQQVADVVTFIRGAWGNRAPAVDADEVRRIRKSSTVSGQ</sequence>
<evidence type="ECO:0000256" key="4">
    <source>
        <dbReference type="ARBA" id="ARBA00022617"/>
    </source>
</evidence>
<evidence type="ECO:0000313" key="15">
    <source>
        <dbReference type="Proteomes" id="UP000826462"/>
    </source>
</evidence>
<keyword evidence="5 11" id="KW-0479">Metal-binding</keyword>
<reference evidence="14 15" key="1">
    <citation type="submission" date="2021-07" db="EMBL/GenBank/DDBJ databases">
        <title>Paraburkholderia edwinii protects Aspergillus sp. from phenazines by acting as a toxin sponge.</title>
        <authorList>
            <person name="Dahlstrom K.M."/>
            <person name="Newman D.K."/>
        </authorList>
    </citation>
    <scope>NUCLEOTIDE SEQUENCE [LARGE SCALE GENOMIC DNA]</scope>
    <source>
        <strain evidence="14 15">Pe01</strain>
    </source>
</reference>
<feature type="domain" description="Cytochrome c" evidence="13">
    <location>
        <begin position="200"/>
        <end position="314"/>
    </location>
</feature>
<keyword evidence="15" id="KW-1185">Reference proteome</keyword>
<dbReference type="PRINTS" id="PR00605">
    <property type="entry name" value="CYTCHROMECIC"/>
</dbReference>
<evidence type="ECO:0000256" key="12">
    <source>
        <dbReference type="SAM" id="SignalP"/>
    </source>
</evidence>
<evidence type="ECO:0000256" key="5">
    <source>
        <dbReference type="ARBA" id="ARBA00022723"/>
    </source>
</evidence>
<dbReference type="Gene3D" id="1.10.760.10">
    <property type="entry name" value="Cytochrome c-like domain"/>
    <property type="match status" value="3"/>
</dbReference>
<keyword evidence="2" id="KW-0813">Transport</keyword>
<dbReference type="PANTHER" id="PTHR35008">
    <property type="entry name" value="BLL4482 PROTEIN-RELATED"/>
    <property type="match status" value="1"/>
</dbReference>
<evidence type="ECO:0000313" key="14">
    <source>
        <dbReference type="EMBL" id="QYD67651.1"/>
    </source>
</evidence>
<dbReference type="Pfam" id="PF00034">
    <property type="entry name" value="Cytochrom_C"/>
    <property type="match status" value="2"/>
</dbReference>
<evidence type="ECO:0000256" key="6">
    <source>
        <dbReference type="ARBA" id="ARBA00022729"/>
    </source>
</evidence>
<dbReference type="PIRSF" id="PIRSF000018">
    <property type="entry name" value="Mb_ADH_cyt_c"/>
    <property type="match status" value="1"/>
</dbReference>
<proteinExistence type="predicted"/>
<evidence type="ECO:0000259" key="13">
    <source>
        <dbReference type="PROSITE" id="PS51007"/>
    </source>
</evidence>
<evidence type="ECO:0000256" key="7">
    <source>
        <dbReference type="ARBA" id="ARBA00022737"/>
    </source>
</evidence>
<dbReference type="PROSITE" id="PS51007">
    <property type="entry name" value="CYTC"/>
    <property type="match status" value="3"/>
</dbReference>
<dbReference type="InterPro" id="IPR009056">
    <property type="entry name" value="Cyt_c-like_dom"/>
</dbReference>
<protein>
    <submittedName>
        <fullName evidence="14">C-type cytochrome</fullName>
    </submittedName>
</protein>
<name>A0ABX8UGQ5_9BURK</name>
<dbReference type="InterPro" id="IPR051459">
    <property type="entry name" value="Cytochrome_c-type_DH"/>
</dbReference>